<dbReference type="RefSeq" id="WP_109017071.1">
    <property type="nucleotide sequence ID" value="NZ_BDOQ01000023.1"/>
</dbReference>
<dbReference type="InterPro" id="IPR007386">
    <property type="entry name" value="DUF447_N"/>
</dbReference>
<feature type="domain" description="DUF447" evidence="2">
    <location>
        <begin position="124"/>
        <end position="176"/>
    </location>
</feature>
<dbReference type="Proteomes" id="UP000245081">
    <property type="component" value="Unassembled WGS sequence"/>
</dbReference>
<dbReference type="InterPro" id="IPR012349">
    <property type="entry name" value="Split_barrel_FMN-bd"/>
</dbReference>
<sequence>MIYETIITSVNADGSAHVAPFGIREEAGRVLIAPFRPSTSLDNLLQARSAVINLTDDVRIFAGSLTGRREWAVKPASRTSGWVLECALAHRELELDEIIDDATRPSLWFKVVHEENHAPFRGFNRAQAAVIEAAVLVSRLHMLPMEKIDAELKYLEIAIDKTAGERELQAWGWLMERIQNFKAEQTGENQA</sequence>
<dbReference type="EMBL" id="BDOQ01000023">
    <property type="protein sequence ID" value="GBG15926.1"/>
    <property type="molecule type" value="Genomic_DNA"/>
</dbReference>
<proteinExistence type="predicted"/>
<evidence type="ECO:0000259" key="1">
    <source>
        <dbReference type="Pfam" id="PF04289"/>
    </source>
</evidence>
<evidence type="ECO:0000313" key="3">
    <source>
        <dbReference type="EMBL" id="GBG15926.1"/>
    </source>
</evidence>
<dbReference type="SUPFAM" id="SSF50475">
    <property type="entry name" value="FMN-binding split barrel"/>
    <property type="match status" value="1"/>
</dbReference>
<accession>A0A2R5FCK6</accession>
<feature type="domain" description="DUF447" evidence="1">
    <location>
        <begin position="3"/>
        <end position="117"/>
    </location>
</feature>
<dbReference type="InterPro" id="IPR049288">
    <property type="entry name" value="DUF447_C"/>
</dbReference>
<keyword evidence="4" id="KW-1185">Reference proteome</keyword>
<dbReference type="Pfam" id="PF04289">
    <property type="entry name" value="DUF447_N"/>
    <property type="match status" value="1"/>
</dbReference>
<evidence type="ECO:0000313" key="4">
    <source>
        <dbReference type="Proteomes" id="UP000245081"/>
    </source>
</evidence>
<gene>
    <name evidence="3" type="ORF">NMK_3544</name>
</gene>
<protein>
    <submittedName>
        <fullName evidence="3">Tetrahydromethanopterin synthesis protein</fullName>
    </submittedName>
</protein>
<organism evidence="3 4">
    <name type="scientific">Novimethylophilus kurashikiensis</name>
    <dbReference type="NCBI Taxonomy" id="1825523"/>
    <lineage>
        <taxon>Bacteria</taxon>
        <taxon>Pseudomonadati</taxon>
        <taxon>Pseudomonadota</taxon>
        <taxon>Betaproteobacteria</taxon>
        <taxon>Nitrosomonadales</taxon>
        <taxon>Methylophilaceae</taxon>
        <taxon>Novimethylophilus</taxon>
    </lineage>
</organism>
<dbReference type="Gene3D" id="2.30.110.10">
    <property type="entry name" value="Electron Transport, Fmn-binding Protein, Chain A"/>
    <property type="match status" value="1"/>
</dbReference>
<reference evidence="3 4" key="1">
    <citation type="journal article" date="2018" name="Environ. Microbiol.">
        <title>Isolation and genomic characterization of Novimethylophilus kurashikiensis gen. nov. sp. nov., a new lanthanide-dependent methylotrophic species of Methylophilaceae.</title>
        <authorList>
            <person name="Lv H."/>
            <person name="Sahin N."/>
            <person name="Tani A."/>
        </authorList>
    </citation>
    <scope>NUCLEOTIDE SEQUENCE [LARGE SCALE GENOMIC DNA]</scope>
    <source>
        <strain evidence="3 4">La2-4</strain>
    </source>
</reference>
<dbReference type="OrthoDB" id="2112021at2"/>
<dbReference type="AlphaFoldDB" id="A0A2R5FCK6"/>
<comment type="caution">
    <text evidence="3">The sequence shown here is derived from an EMBL/GenBank/DDBJ whole genome shotgun (WGS) entry which is preliminary data.</text>
</comment>
<dbReference type="Pfam" id="PF20766">
    <property type="entry name" value="DUF447_C"/>
    <property type="match status" value="1"/>
</dbReference>
<evidence type="ECO:0000259" key="2">
    <source>
        <dbReference type="Pfam" id="PF20766"/>
    </source>
</evidence>
<name>A0A2R5FCK6_9PROT</name>
<dbReference type="Gene3D" id="1.20.58.290">
    <property type="entry name" value="Hypothetical membrane protein ta0354_69_121"/>
    <property type="match status" value="1"/>
</dbReference>